<comment type="caution">
    <text evidence="2">The sequence shown here is derived from an EMBL/GenBank/DDBJ whole genome shotgun (WGS) entry which is preliminary data.</text>
</comment>
<proteinExistence type="predicted"/>
<feature type="coiled-coil region" evidence="1">
    <location>
        <begin position="28"/>
        <end position="74"/>
    </location>
</feature>
<evidence type="ECO:0000313" key="3">
    <source>
        <dbReference type="Proteomes" id="UP000789396"/>
    </source>
</evidence>
<organism evidence="2 3">
    <name type="scientific">Racocetra fulgida</name>
    <dbReference type="NCBI Taxonomy" id="60492"/>
    <lineage>
        <taxon>Eukaryota</taxon>
        <taxon>Fungi</taxon>
        <taxon>Fungi incertae sedis</taxon>
        <taxon>Mucoromycota</taxon>
        <taxon>Glomeromycotina</taxon>
        <taxon>Glomeromycetes</taxon>
        <taxon>Diversisporales</taxon>
        <taxon>Gigasporaceae</taxon>
        <taxon>Racocetra</taxon>
    </lineage>
</organism>
<sequence>KIEKKTNINKDNFKTSEILDHFNYQDKNSDLENNEDNILYELSELEKLVAIHFANVEEDESESLINEVNEYNDNIELDFHNCNKLLSSRKVELKEDKRMFEFLTNIIADNIQNNNFYIIYKKLKHVIIKEIKA</sequence>
<feature type="non-terminal residue" evidence="2">
    <location>
        <position position="1"/>
    </location>
</feature>
<dbReference type="AlphaFoldDB" id="A0A9N9IKM6"/>
<accession>A0A9N9IKM6</accession>
<dbReference type="Proteomes" id="UP000789396">
    <property type="component" value="Unassembled WGS sequence"/>
</dbReference>
<name>A0A9N9IKM6_9GLOM</name>
<feature type="non-terminal residue" evidence="2">
    <location>
        <position position="133"/>
    </location>
</feature>
<reference evidence="2" key="1">
    <citation type="submission" date="2021-06" db="EMBL/GenBank/DDBJ databases">
        <authorList>
            <person name="Kallberg Y."/>
            <person name="Tangrot J."/>
            <person name="Rosling A."/>
        </authorList>
    </citation>
    <scope>NUCLEOTIDE SEQUENCE</scope>
    <source>
        <strain evidence="2">IN212</strain>
    </source>
</reference>
<keyword evidence="3" id="KW-1185">Reference proteome</keyword>
<dbReference type="OrthoDB" id="2414316at2759"/>
<dbReference type="EMBL" id="CAJVPZ010030924">
    <property type="protein sequence ID" value="CAG8738008.1"/>
    <property type="molecule type" value="Genomic_DNA"/>
</dbReference>
<keyword evidence="1" id="KW-0175">Coiled coil</keyword>
<gene>
    <name evidence="2" type="ORF">RFULGI_LOCUS12638</name>
</gene>
<evidence type="ECO:0000313" key="2">
    <source>
        <dbReference type="EMBL" id="CAG8738008.1"/>
    </source>
</evidence>
<evidence type="ECO:0000256" key="1">
    <source>
        <dbReference type="SAM" id="Coils"/>
    </source>
</evidence>
<protein>
    <submittedName>
        <fullName evidence="2">3927_t:CDS:1</fullName>
    </submittedName>
</protein>